<dbReference type="EMBL" id="SDMP01000004">
    <property type="protein sequence ID" value="RYR60401.1"/>
    <property type="molecule type" value="Genomic_DNA"/>
</dbReference>
<dbReference type="Proteomes" id="UP000289738">
    <property type="component" value="Chromosome A04"/>
</dbReference>
<evidence type="ECO:0000313" key="2">
    <source>
        <dbReference type="EMBL" id="RYR60401.1"/>
    </source>
</evidence>
<name>A0A445DB60_ARAHY</name>
<dbReference type="AlphaFoldDB" id="A0A445DB60"/>
<keyword evidence="3" id="KW-1185">Reference proteome</keyword>
<feature type="transmembrane region" description="Helical" evidence="1">
    <location>
        <begin position="63"/>
        <end position="82"/>
    </location>
</feature>
<keyword evidence="1" id="KW-1133">Transmembrane helix</keyword>
<protein>
    <submittedName>
        <fullName evidence="2">Uncharacterized protein</fullName>
    </submittedName>
</protein>
<keyword evidence="1" id="KW-0812">Transmembrane</keyword>
<organism evidence="2 3">
    <name type="scientific">Arachis hypogaea</name>
    <name type="common">Peanut</name>
    <dbReference type="NCBI Taxonomy" id="3818"/>
    <lineage>
        <taxon>Eukaryota</taxon>
        <taxon>Viridiplantae</taxon>
        <taxon>Streptophyta</taxon>
        <taxon>Embryophyta</taxon>
        <taxon>Tracheophyta</taxon>
        <taxon>Spermatophyta</taxon>
        <taxon>Magnoliopsida</taxon>
        <taxon>eudicotyledons</taxon>
        <taxon>Gunneridae</taxon>
        <taxon>Pentapetalae</taxon>
        <taxon>rosids</taxon>
        <taxon>fabids</taxon>
        <taxon>Fabales</taxon>
        <taxon>Fabaceae</taxon>
        <taxon>Papilionoideae</taxon>
        <taxon>50 kb inversion clade</taxon>
        <taxon>dalbergioids sensu lato</taxon>
        <taxon>Dalbergieae</taxon>
        <taxon>Pterocarpus clade</taxon>
        <taxon>Arachis</taxon>
    </lineage>
</organism>
<evidence type="ECO:0000313" key="3">
    <source>
        <dbReference type="Proteomes" id="UP000289738"/>
    </source>
</evidence>
<dbReference type="Gramene" id="arahy.Tifrunner.gnm2.ann2.Ah04g417000.1">
    <property type="protein sequence ID" value="arahy.Tifrunner.gnm2.ann2.Ah04g417000.1-CDS-1"/>
    <property type="gene ID" value="arahy.Tifrunner.gnm2.ann2.Ah04g417000"/>
</dbReference>
<keyword evidence="1" id="KW-0472">Membrane</keyword>
<comment type="caution">
    <text evidence="2">The sequence shown here is derived from an EMBL/GenBank/DDBJ whole genome shotgun (WGS) entry which is preliminary data.</text>
</comment>
<sequence length="102" mass="11547">MEVVASWTKALCVDISQGGIPNHVDDVKAEASDLGNKVLSNWSVLHIRTGNGFLLQELAKQGMVFLVMFCTFSNICCIILLYKKREKKDFVKVSKFLNYYLL</sequence>
<evidence type="ECO:0000256" key="1">
    <source>
        <dbReference type="SAM" id="Phobius"/>
    </source>
</evidence>
<accession>A0A445DB60</accession>
<gene>
    <name evidence="2" type="ORF">Ahy_A04g017478</name>
</gene>
<proteinExistence type="predicted"/>
<dbReference type="STRING" id="3818.A0A445DB60"/>
<reference evidence="2 3" key="1">
    <citation type="submission" date="2019-01" db="EMBL/GenBank/DDBJ databases">
        <title>Sequencing of cultivated peanut Arachis hypogaea provides insights into genome evolution and oil improvement.</title>
        <authorList>
            <person name="Chen X."/>
        </authorList>
    </citation>
    <scope>NUCLEOTIDE SEQUENCE [LARGE SCALE GENOMIC DNA]</scope>
    <source>
        <strain evidence="3">cv. Fuhuasheng</strain>
        <tissue evidence="2">Leaves</tissue>
    </source>
</reference>